<keyword evidence="3" id="KW-1185">Reference proteome</keyword>
<feature type="transmembrane region" description="Helical" evidence="1">
    <location>
        <begin position="20"/>
        <end position="40"/>
    </location>
</feature>
<dbReference type="KEGG" id="cbar:PATL70BA_2081"/>
<sequence>MKTFDKKEVAKEGLKVGLKAFILTFGIAFVIALIINISVIEHLQDYLQGTLSQNIGFRFGMVIRTTSILMNMAVFNTSGQIQLGLLAFIGLPLFSFYLADRMDNKKEGMDDVGFFIYGVASGVYTILLMTIALIGKGTFLGVNISFVSIRNLILTFVISFLIQVVIGMNYDANRIAGVVATRWMIRLSLGVSGLIGIVAIIAGATKVTTNPLLILMGILLLAPNLMVYVLFMMMGIGIDFNSGLDKLLAFGNMNLTYTGMPVGVRIFLMILFIGITLYAISRIEKEKFLGGLIVFATLFSLTCLGMAYCTRINLGLIKGLMEVDMGINLIKAFLYPFVGIFLLGGLWQAIQRVRNVIKS</sequence>
<evidence type="ECO:0000313" key="3">
    <source>
        <dbReference type="Proteomes" id="UP000279029"/>
    </source>
</evidence>
<feature type="transmembrane region" description="Helical" evidence="1">
    <location>
        <begin position="328"/>
        <end position="350"/>
    </location>
</feature>
<dbReference type="RefSeq" id="WP_125137186.1">
    <property type="nucleotide sequence ID" value="NZ_LR130778.1"/>
</dbReference>
<feature type="transmembrane region" description="Helical" evidence="1">
    <location>
        <begin position="258"/>
        <end position="281"/>
    </location>
</feature>
<keyword evidence="1" id="KW-0472">Membrane</keyword>
<dbReference type="Proteomes" id="UP000279029">
    <property type="component" value="Chromosome"/>
</dbReference>
<dbReference type="OrthoDB" id="9851305at2"/>
<feature type="transmembrane region" description="Helical" evidence="1">
    <location>
        <begin position="183"/>
        <end position="205"/>
    </location>
</feature>
<accession>A0A3P7NYC8</accession>
<proteinExistence type="predicted"/>
<feature type="transmembrane region" description="Helical" evidence="1">
    <location>
        <begin position="147"/>
        <end position="168"/>
    </location>
</feature>
<reference evidence="2 3" key="1">
    <citation type="submission" date="2018-09" db="EMBL/GenBank/DDBJ databases">
        <authorList>
            <person name="Postec A."/>
        </authorList>
    </citation>
    <scope>NUCLEOTIDE SEQUENCE [LARGE SCALE GENOMIC DNA]</scope>
    <source>
        <strain evidence="2">70B-A</strain>
    </source>
</reference>
<dbReference type="AlphaFoldDB" id="A0A3P7NYC8"/>
<organism evidence="2 3">
    <name type="scientific">Petrocella atlantisensis</name>
    <dbReference type="NCBI Taxonomy" id="2173034"/>
    <lineage>
        <taxon>Bacteria</taxon>
        <taxon>Bacillati</taxon>
        <taxon>Bacillota</taxon>
        <taxon>Clostridia</taxon>
        <taxon>Lachnospirales</taxon>
        <taxon>Vallitaleaceae</taxon>
        <taxon>Petrocella</taxon>
    </lineage>
</organism>
<protein>
    <submittedName>
        <fullName evidence="2">Uncharacterized protein</fullName>
    </submittedName>
</protein>
<feature type="transmembrane region" description="Helical" evidence="1">
    <location>
        <begin position="81"/>
        <end position="99"/>
    </location>
</feature>
<feature type="transmembrane region" description="Helical" evidence="1">
    <location>
        <begin position="114"/>
        <end position="135"/>
    </location>
</feature>
<keyword evidence="1" id="KW-1133">Transmembrane helix</keyword>
<feature type="transmembrane region" description="Helical" evidence="1">
    <location>
        <begin position="288"/>
        <end position="308"/>
    </location>
</feature>
<evidence type="ECO:0000256" key="1">
    <source>
        <dbReference type="SAM" id="Phobius"/>
    </source>
</evidence>
<feature type="transmembrane region" description="Helical" evidence="1">
    <location>
        <begin position="55"/>
        <end position="74"/>
    </location>
</feature>
<keyword evidence="1" id="KW-0812">Transmembrane</keyword>
<gene>
    <name evidence="2" type="ORF">PATL70BA_2081</name>
</gene>
<feature type="transmembrane region" description="Helical" evidence="1">
    <location>
        <begin position="212"/>
        <end position="238"/>
    </location>
</feature>
<name>A0A3P7NYC8_9FIRM</name>
<dbReference type="EMBL" id="LR130778">
    <property type="protein sequence ID" value="VDN47965.1"/>
    <property type="molecule type" value="Genomic_DNA"/>
</dbReference>
<evidence type="ECO:0000313" key="2">
    <source>
        <dbReference type="EMBL" id="VDN47965.1"/>
    </source>
</evidence>